<dbReference type="EMBL" id="OB662195">
    <property type="protein sequence ID" value="CAD7229645.1"/>
    <property type="molecule type" value="Genomic_DNA"/>
</dbReference>
<accession>A0A7R8ZRS0</accession>
<evidence type="ECO:0000313" key="2">
    <source>
        <dbReference type="EMBL" id="CAD7229645.1"/>
    </source>
</evidence>
<feature type="region of interest" description="Disordered" evidence="1">
    <location>
        <begin position="20"/>
        <end position="117"/>
    </location>
</feature>
<reference evidence="2" key="1">
    <citation type="submission" date="2020-11" db="EMBL/GenBank/DDBJ databases">
        <authorList>
            <person name="Tran Van P."/>
        </authorList>
    </citation>
    <scope>NUCLEOTIDE SEQUENCE</scope>
</reference>
<gene>
    <name evidence="2" type="ORF">CTOB1V02_LOCUS7514</name>
</gene>
<evidence type="ECO:0000256" key="1">
    <source>
        <dbReference type="SAM" id="MobiDB-lite"/>
    </source>
</evidence>
<protein>
    <submittedName>
        <fullName evidence="2">Uncharacterized protein</fullName>
    </submittedName>
</protein>
<feature type="compositionally biased region" description="Polar residues" evidence="1">
    <location>
        <begin position="142"/>
        <end position="157"/>
    </location>
</feature>
<sequence length="238" mass="25481">MGRKRKIKRDIVSCEQKLGVAGLKIDDPGEGQPTQSTDDRLPRDGAVSVDSVPRPVPRPPRRDPASRQQNLSGDVQVASQQKLRDKLQEEVASSRSHPATSNGSKSRTPSGHSISLHGTIDHSKFVIDNEADSANKDLDTVDLSSSYLPPNAQSTPKSGGGPMLSPTSLPSAYGAFSRSSSISSLASDSLSFLGQLAFQHHLVEITAITGASKVDAKEEEHARKVFPCPLFRGEDEFG</sequence>
<dbReference type="AlphaFoldDB" id="A0A7R8ZRS0"/>
<proteinExistence type="predicted"/>
<feature type="compositionally biased region" description="Polar residues" evidence="1">
    <location>
        <begin position="66"/>
        <end position="81"/>
    </location>
</feature>
<dbReference type="OrthoDB" id="10065815at2759"/>
<organism evidence="2">
    <name type="scientific">Cyprideis torosa</name>
    <dbReference type="NCBI Taxonomy" id="163714"/>
    <lineage>
        <taxon>Eukaryota</taxon>
        <taxon>Metazoa</taxon>
        <taxon>Ecdysozoa</taxon>
        <taxon>Arthropoda</taxon>
        <taxon>Crustacea</taxon>
        <taxon>Oligostraca</taxon>
        <taxon>Ostracoda</taxon>
        <taxon>Podocopa</taxon>
        <taxon>Podocopida</taxon>
        <taxon>Cytherocopina</taxon>
        <taxon>Cytheroidea</taxon>
        <taxon>Cytherideidae</taxon>
        <taxon>Cyprideis</taxon>
    </lineage>
</organism>
<name>A0A7R8ZRS0_9CRUS</name>
<feature type="region of interest" description="Disordered" evidence="1">
    <location>
        <begin position="141"/>
        <end position="166"/>
    </location>
</feature>
<feature type="compositionally biased region" description="Polar residues" evidence="1">
    <location>
        <begin position="91"/>
        <end position="113"/>
    </location>
</feature>